<dbReference type="EMBL" id="AWWV01007524">
    <property type="protein sequence ID" value="OMO96038.1"/>
    <property type="molecule type" value="Genomic_DNA"/>
</dbReference>
<dbReference type="AlphaFoldDB" id="A0A1R3JMG5"/>
<comment type="caution">
    <text evidence="1">The sequence shown here is derived from an EMBL/GenBank/DDBJ whole genome shotgun (WGS) entry which is preliminary data.</text>
</comment>
<proteinExistence type="predicted"/>
<evidence type="ECO:0000313" key="2">
    <source>
        <dbReference type="Proteomes" id="UP000188268"/>
    </source>
</evidence>
<evidence type="ECO:0000313" key="1">
    <source>
        <dbReference type="EMBL" id="OMO96038.1"/>
    </source>
</evidence>
<dbReference type="Gene3D" id="3.40.50.720">
    <property type="entry name" value="NAD(P)-binding Rossmann-like Domain"/>
    <property type="match status" value="1"/>
</dbReference>
<sequence>MGGIHANNTYPADFIAINLKIQTNVIDSSYQQLVP</sequence>
<organism evidence="1 2">
    <name type="scientific">Corchorus capsularis</name>
    <name type="common">Jute</name>
    <dbReference type="NCBI Taxonomy" id="210143"/>
    <lineage>
        <taxon>Eukaryota</taxon>
        <taxon>Viridiplantae</taxon>
        <taxon>Streptophyta</taxon>
        <taxon>Embryophyta</taxon>
        <taxon>Tracheophyta</taxon>
        <taxon>Spermatophyta</taxon>
        <taxon>Magnoliopsida</taxon>
        <taxon>eudicotyledons</taxon>
        <taxon>Gunneridae</taxon>
        <taxon>Pentapetalae</taxon>
        <taxon>rosids</taxon>
        <taxon>malvids</taxon>
        <taxon>Malvales</taxon>
        <taxon>Malvaceae</taxon>
        <taxon>Grewioideae</taxon>
        <taxon>Apeibeae</taxon>
        <taxon>Corchorus</taxon>
    </lineage>
</organism>
<dbReference type="Proteomes" id="UP000188268">
    <property type="component" value="Unassembled WGS sequence"/>
</dbReference>
<protein>
    <submittedName>
        <fullName evidence="1">Uncharacterized protein</fullName>
    </submittedName>
</protein>
<gene>
    <name evidence="1" type="ORF">CCACVL1_05110</name>
</gene>
<dbReference type="Gramene" id="OMO96038">
    <property type="protein sequence ID" value="OMO96038"/>
    <property type="gene ID" value="CCACVL1_05110"/>
</dbReference>
<reference evidence="1 2" key="1">
    <citation type="submission" date="2013-09" db="EMBL/GenBank/DDBJ databases">
        <title>Corchorus capsularis genome sequencing.</title>
        <authorList>
            <person name="Alam M."/>
            <person name="Haque M.S."/>
            <person name="Islam M.S."/>
            <person name="Emdad E.M."/>
            <person name="Islam M.M."/>
            <person name="Ahmed B."/>
            <person name="Halim A."/>
            <person name="Hossen Q.M.M."/>
            <person name="Hossain M.Z."/>
            <person name="Ahmed R."/>
            <person name="Khan M.M."/>
            <person name="Islam R."/>
            <person name="Rashid M.M."/>
            <person name="Khan S.A."/>
            <person name="Rahman M.S."/>
            <person name="Alam M."/>
        </authorList>
    </citation>
    <scope>NUCLEOTIDE SEQUENCE [LARGE SCALE GENOMIC DNA]</scope>
    <source>
        <strain evidence="2">cv. CVL-1</strain>
        <tissue evidence="1">Whole seedling</tissue>
    </source>
</reference>
<dbReference type="OrthoDB" id="202470at2759"/>
<name>A0A1R3JMG5_COCAP</name>
<accession>A0A1R3JMG5</accession>
<keyword evidence="2" id="KW-1185">Reference proteome</keyword>
<dbReference type="STRING" id="210143.A0A1R3JMG5"/>